<gene>
    <name evidence="1" type="ORF">FRZ06_01265</name>
</gene>
<organism evidence="1 2">
    <name type="scientific">Anoxybacterium hadale</name>
    <dbReference type="NCBI Taxonomy" id="3408580"/>
    <lineage>
        <taxon>Bacteria</taxon>
        <taxon>Bacillati</taxon>
        <taxon>Bacillota</taxon>
        <taxon>Clostridia</taxon>
        <taxon>Peptostreptococcales</taxon>
        <taxon>Anaerovoracaceae</taxon>
        <taxon>Anoxybacterium</taxon>
    </lineage>
</organism>
<dbReference type="Proteomes" id="UP000594014">
    <property type="component" value="Chromosome"/>
</dbReference>
<dbReference type="EMBL" id="CP042469">
    <property type="protein sequence ID" value="QOX62072.1"/>
    <property type="molecule type" value="Genomic_DNA"/>
</dbReference>
<accession>A0ACD1A6M0</accession>
<reference evidence="1" key="1">
    <citation type="submission" date="2019-08" db="EMBL/GenBank/DDBJ databases">
        <title>Genome sequence of Clostridiales bacterium MT110.</title>
        <authorList>
            <person name="Cao J."/>
        </authorList>
    </citation>
    <scope>NUCLEOTIDE SEQUENCE</scope>
    <source>
        <strain evidence="1">MT110</strain>
    </source>
</reference>
<evidence type="ECO:0000313" key="2">
    <source>
        <dbReference type="Proteomes" id="UP000594014"/>
    </source>
</evidence>
<evidence type="ECO:0000313" key="1">
    <source>
        <dbReference type="EMBL" id="QOX62072.1"/>
    </source>
</evidence>
<protein>
    <submittedName>
        <fullName evidence="1">Pyridoxamine 5'-phosphate oxidase family protein</fullName>
    </submittedName>
</protein>
<keyword evidence="2" id="KW-1185">Reference proteome</keyword>
<sequence length="136" mass="14972">MSIILTPRMKDWFAENGAHIAFATKKGFPSVIVAEKINAEGDTIRIALSSSQIKQIEQILLENPYAALAPGNLGSVRAPYQVKGSAKLWSELLEIKVEEVYCTKPGAEAGIRLDTLGYDGMKEYDESRWTDLSPKA</sequence>
<name>A0ACD1A6M0_9FIRM</name>
<proteinExistence type="predicted"/>